<dbReference type="GeneID" id="19888735"/>
<name>J4ULH9_BEAB2</name>
<keyword evidence="3" id="KW-0418">Kinase</keyword>
<dbReference type="OrthoDB" id="5772781at2759"/>
<dbReference type="PANTHER" id="PTHR12149:SF8">
    <property type="entry name" value="PROTEIN-RIBULOSAMINE 3-KINASE"/>
    <property type="match status" value="1"/>
</dbReference>
<accession>J4ULH9</accession>
<evidence type="ECO:0000256" key="2">
    <source>
        <dbReference type="ARBA" id="ARBA00048655"/>
    </source>
</evidence>
<protein>
    <recommendedName>
        <fullName evidence="1">protein-ribulosamine 3-kinase</fullName>
        <ecNumber evidence="1">2.7.1.172</ecNumber>
    </recommendedName>
</protein>
<dbReference type="HOGENOM" id="CLU_036517_0_3_1"/>
<dbReference type="EC" id="2.7.1.172" evidence="1"/>
<dbReference type="FunFam" id="3.90.1200.10:FF:000018">
    <property type="entry name" value="Fructosamine-3-kinase, putative"/>
    <property type="match status" value="1"/>
</dbReference>
<dbReference type="RefSeq" id="XP_008599042.1">
    <property type="nucleotide sequence ID" value="XM_008600820.1"/>
</dbReference>
<dbReference type="GO" id="GO:0016301">
    <property type="term" value="F:kinase activity"/>
    <property type="evidence" value="ECO:0007669"/>
    <property type="project" value="UniProtKB-KW"/>
</dbReference>
<evidence type="ECO:0000313" key="3">
    <source>
        <dbReference type="EMBL" id="EJP65392.1"/>
    </source>
</evidence>
<dbReference type="AlphaFoldDB" id="J4ULH9"/>
<reference evidence="3 4" key="1">
    <citation type="journal article" date="2012" name="Sci. Rep.">
        <title>Genomic perspectives on the evolution of fungal entomopathogenicity in Beauveria bassiana.</title>
        <authorList>
            <person name="Xiao G."/>
            <person name="Ying S.H."/>
            <person name="Zheng P."/>
            <person name="Wang Z.L."/>
            <person name="Zhang S."/>
            <person name="Xie X.Q."/>
            <person name="Shang Y."/>
            <person name="St Leger R.J."/>
            <person name="Zhao G.P."/>
            <person name="Wang C."/>
            <person name="Feng M.G."/>
        </authorList>
    </citation>
    <scope>NUCLEOTIDE SEQUENCE [LARGE SCALE GENOMIC DNA]</scope>
    <source>
        <strain evidence="3 4">ARSEF 2860</strain>
    </source>
</reference>
<dbReference type="InParanoid" id="J4ULH9"/>
<comment type="catalytic activity">
    <reaction evidence="2">
        <text>N(6)-D-ribulosyl-L-lysyl-[protein] + ATP = N(6)-(3-O-phospho-D-ribulosyl)-L-lysyl-[protein] + ADP + H(+)</text>
        <dbReference type="Rhea" id="RHEA:48432"/>
        <dbReference type="Rhea" id="RHEA-COMP:12103"/>
        <dbReference type="Rhea" id="RHEA-COMP:12104"/>
        <dbReference type="ChEBI" id="CHEBI:15378"/>
        <dbReference type="ChEBI" id="CHEBI:30616"/>
        <dbReference type="ChEBI" id="CHEBI:90418"/>
        <dbReference type="ChEBI" id="CHEBI:90420"/>
        <dbReference type="ChEBI" id="CHEBI:456216"/>
        <dbReference type="EC" id="2.7.1.172"/>
    </reaction>
    <physiologicalReaction direction="left-to-right" evidence="2">
        <dbReference type="Rhea" id="RHEA:48433"/>
    </physiologicalReaction>
</comment>
<evidence type="ECO:0000256" key="1">
    <source>
        <dbReference type="ARBA" id="ARBA00011961"/>
    </source>
</evidence>
<keyword evidence="4" id="KW-1185">Reference proteome</keyword>
<dbReference type="Pfam" id="PF03881">
    <property type="entry name" value="Fructosamin_kin"/>
    <property type="match status" value="1"/>
</dbReference>
<dbReference type="EMBL" id="JH725164">
    <property type="protein sequence ID" value="EJP65392.1"/>
    <property type="molecule type" value="Genomic_DNA"/>
</dbReference>
<dbReference type="InterPro" id="IPR016477">
    <property type="entry name" value="Fructo-/Ketosamine-3-kinase"/>
</dbReference>
<dbReference type="PANTHER" id="PTHR12149">
    <property type="entry name" value="FRUCTOSAMINE 3 KINASE-RELATED PROTEIN"/>
    <property type="match status" value="1"/>
</dbReference>
<dbReference type="Gene3D" id="3.90.1200.10">
    <property type="match status" value="1"/>
</dbReference>
<proteinExistence type="predicted"/>
<dbReference type="InterPro" id="IPR011009">
    <property type="entry name" value="Kinase-like_dom_sf"/>
</dbReference>
<evidence type="ECO:0000313" key="4">
    <source>
        <dbReference type="Proteomes" id="UP000002762"/>
    </source>
</evidence>
<organism evidence="3 4">
    <name type="scientific">Beauveria bassiana (strain ARSEF 2860)</name>
    <name type="common">White muscardine disease fungus</name>
    <name type="synonym">Tritirachium shiotae</name>
    <dbReference type="NCBI Taxonomy" id="655819"/>
    <lineage>
        <taxon>Eukaryota</taxon>
        <taxon>Fungi</taxon>
        <taxon>Dikarya</taxon>
        <taxon>Ascomycota</taxon>
        <taxon>Pezizomycotina</taxon>
        <taxon>Sordariomycetes</taxon>
        <taxon>Hypocreomycetidae</taxon>
        <taxon>Hypocreales</taxon>
        <taxon>Cordycipitaceae</taxon>
        <taxon>Beauveria</taxon>
    </lineage>
</organism>
<sequence length="413" mass="44505">MPSSTTSSSSAGSSIKSWFARHCTPAPAWRGQQTCWCQDCFNKQMGLPKKSQGSDWPYNHPTRNNNGFSSETASLNIESEAELDNAILEALGLNASATTMRSHGGSGFASTFKLSTTADGQPTHYFVKTGRGADAEVMFKGEHASLNAIADAVPNFCPRAYAHGAMRSAADTFFLVTDFLELLGTSSSSSSSSPSLAAKLAQLHTTPAPIPPGHDSPVFGFPVPTCCGATAQDNTWCASWPDFYANRRLRSILRASAENHGKDAALADAVEKVAERVVPRLLGSTTTGAASRATSRPVVVHGDLWSGNHARGRFASRGGGGGGDVEEVVYDPSAVYGHAEYELGIMRMFGGFGREFWEEYHRLVPKAEPQDEWEDRVSLYELYHHLNHFAMFGGGYRGSAMGIMKRLITKYAG</sequence>
<keyword evidence="3" id="KW-0808">Transferase</keyword>
<dbReference type="SUPFAM" id="SSF56112">
    <property type="entry name" value="Protein kinase-like (PK-like)"/>
    <property type="match status" value="1"/>
</dbReference>
<dbReference type="Proteomes" id="UP000002762">
    <property type="component" value="Unassembled WGS sequence"/>
</dbReference>
<gene>
    <name evidence="3" type="ORF">BBA_05723</name>
</gene>
<dbReference type="GO" id="GO:0102193">
    <property type="term" value="F:protein-ribulosamine 3-kinase activity"/>
    <property type="evidence" value="ECO:0007669"/>
    <property type="project" value="UniProtKB-EC"/>
</dbReference>